<feature type="domain" description="EGF-like" evidence="8">
    <location>
        <begin position="1071"/>
        <end position="1113"/>
    </location>
</feature>
<dbReference type="InterPro" id="IPR000152">
    <property type="entry name" value="EGF-type_Asp/Asn_hydroxyl_site"/>
</dbReference>
<evidence type="ECO:0000256" key="4">
    <source>
        <dbReference type="ARBA" id="ARBA00023157"/>
    </source>
</evidence>
<dbReference type="PROSITE" id="PS50026">
    <property type="entry name" value="EGF_3"/>
    <property type="match status" value="11"/>
</dbReference>
<reference evidence="9" key="2">
    <citation type="submission" date="2011-03" db="EMBL/GenBank/DDBJ databases">
        <title>Comparative genomics and transcriptomics of Neospora caninum and Toxoplasma gondii.</title>
        <authorList>
            <person name="Reid A.J."/>
            <person name="Sohal A."/>
            <person name="Harris D."/>
            <person name="Quail M."/>
            <person name="Sanders M."/>
            <person name="Berriman M."/>
            <person name="Wastling J.M."/>
            <person name="Pain A."/>
        </authorList>
    </citation>
    <scope>NUCLEOTIDE SEQUENCE</scope>
    <source>
        <strain evidence="9">Liverpool</strain>
    </source>
</reference>
<feature type="region of interest" description="Disordered" evidence="6">
    <location>
        <begin position="39"/>
        <end position="73"/>
    </location>
</feature>
<gene>
    <name evidence="10" type="ORF">BN1204_029340</name>
    <name evidence="9" type="ORF">NCLIV_029340</name>
</gene>
<dbReference type="VEuPathDB" id="ToxoDB:NCLIV_029340"/>
<feature type="domain" description="EGF-like" evidence="8">
    <location>
        <begin position="95"/>
        <end position="133"/>
    </location>
</feature>
<keyword evidence="4 5" id="KW-1015">Disulfide bond</keyword>
<evidence type="ECO:0000256" key="3">
    <source>
        <dbReference type="ARBA" id="ARBA00022737"/>
    </source>
</evidence>
<dbReference type="RefSeq" id="XP_003883179.1">
    <property type="nucleotide sequence ID" value="XM_003883130.1"/>
</dbReference>
<dbReference type="PROSITE" id="PS00010">
    <property type="entry name" value="ASX_HYDROXYL"/>
    <property type="match status" value="1"/>
</dbReference>
<feature type="signal peptide" evidence="7">
    <location>
        <begin position="1"/>
        <end position="30"/>
    </location>
</feature>
<evidence type="ECO:0000256" key="2">
    <source>
        <dbReference type="ARBA" id="ARBA00022729"/>
    </source>
</evidence>
<feature type="domain" description="EGF-like" evidence="8">
    <location>
        <begin position="942"/>
        <end position="983"/>
    </location>
</feature>
<feature type="domain" description="EGF-like" evidence="8">
    <location>
        <begin position="422"/>
        <end position="464"/>
    </location>
</feature>
<dbReference type="eggNOG" id="KOG1217">
    <property type="taxonomic scope" value="Eukaryota"/>
</dbReference>
<feature type="domain" description="EGF-like" evidence="8">
    <location>
        <begin position="899"/>
        <end position="936"/>
    </location>
</feature>
<feature type="domain" description="EGF-like" evidence="8">
    <location>
        <begin position="1028"/>
        <end position="1065"/>
    </location>
</feature>
<dbReference type="PANTHER" id="PTHR12916">
    <property type="entry name" value="CYTOCHROME C OXIDASE POLYPEPTIDE VIC-2"/>
    <property type="match status" value="1"/>
</dbReference>
<dbReference type="InterPro" id="IPR013032">
    <property type="entry name" value="EGF-like_CS"/>
</dbReference>
<dbReference type="GeneID" id="13443335"/>
<sequence length="1473" mass="155461">MHVPRSPSLWRQFLLAGSCVALCVVQDSSAIRGRGQYSLLQPDGSPQRAEDSTSPPLLALSHSPRGRGFNDSGQHALATDVVPESALESQKIYTGIGSCSTNPCGEAAYCRDYPSGHGCTCHLGFFWDGQQCVSIRENNLCAPGEPVDVNVQNVYECTCSPGYEKGTSTLPNGADVETCVRVTCPEAYYLDGDTCKPATDDLCSPGELGEQQNRNEYTCTCPETHFVETFVGAGDVNLQRCTPDPCYQQCSPGTCTRSPSEASGYTCRCPENYSVATTDIGQVCKAGPCAGNPCGLPEEGHTCTATSDAGYTCSCAEGYIFNGTSCAQPAVNPCTPGTVVATGEVNGYTCRCPAGYVAEEVADSGEGAQQRCSAEPAVDVCNNKCEFGTCSPSPREGSDSPYHCECEAGYSVSTGPDGEYCEPTVCSSNPCGAAEAGHVCQKTGETTYACTCARGFFFNGKTCEQATNTLCSPGELGEQQNRNEYTCTCPETHFVETFVGAGDVNLQRCTPDPCYQQCSPGTCTRSPSEASGYTCRCPENYSVATTDIGQVCKAGPCAGNPCGLPEEGHSCVTDGDSNYMCFCAPGYYFDGTSCKMARDELCSPGELGPQAVTNKYTCSCPEGFNRDKFMSDGGVTLERCKEDVCYNKCGLGTCIHVDSDVPTYRCICPSGYTEADDGKACVKDPCSESPCGPSYEGHKCTNEGDGYSCLCANGYFLNGNTCEMAINHRCWPGVVGPQVRPNEYTCKCPPSHMAEDFEASGGVTLQKCVPDPCSGQCGHGKCSRTASTSWGYTCECDEHYSREESEGGEFCKAGPCADSPCGNAEDGNQCTSTGESTYSCECGEGFYFDGASCQRATDDLCSPGTLGTVAANAYTCNCDEGYVAKDSTVAENVTLQSCVVDVCHNRCADGSCREDASRTGGYACDCFPGYSVATADDGEFCQPDPCTLHPCGEGAPHQCTRHDDTLYSCLCAEGYYYDGATCALPTDALCSPGTLGDLGLNAYSCVCPPGHKVERREVTESVVLESCAVDVCFNQCGTGACAENPAEPGGFTCDCPPGFTVKATEDGQFCEDDPCSLDPCGVSERAESCENTGGSSYACTCASGFFFDGTTCREATNDLCDPGELGPQTQVNEYTCICAVGTVAEDFESAGNVTLQRCVADACLHDRCGTGKCTRNSAAEFGYECECTPGFSVEATASGPSCVHDPCSLSPCGAVDAGHTCVNQGGEAYACTCAPGYYLNGTSCEPLSDSLCEAGTVQQEEDNTYTCECPETHQLQEYTGPAGLPVQRCVEDICRDQCLPGSCSYDSSKNAGYACICPPGYLVQVGAAVTGGERCLPDECPLDSCGDPEKVQLCLVVEGSPVCTCKDGYFYNKFTGKCTVENPCDYNVCGASEAVEKCNFLGGGKWSCECRRGFRLETANEEQSCVRASFCDGDPCGPTDVNRCVSTLKGYSCRCGAGYKLVRKPQMKCELAS</sequence>
<dbReference type="SMART" id="SM00181">
    <property type="entry name" value="EGF"/>
    <property type="match status" value="24"/>
</dbReference>
<dbReference type="InterPro" id="IPR001881">
    <property type="entry name" value="EGF-like_Ca-bd_dom"/>
</dbReference>
<dbReference type="Proteomes" id="UP000007494">
    <property type="component" value="Chromosome VIIb"/>
</dbReference>
<feature type="disulfide bond" evidence="5">
    <location>
        <begin position="907"/>
        <end position="924"/>
    </location>
</feature>
<dbReference type="Pfam" id="PF12661">
    <property type="entry name" value="hEGF"/>
    <property type="match status" value="1"/>
</dbReference>
<keyword evidence="1 5" id="KW-0245">EGF-like domain</keyword>
<feature type="domain" description="EGF-like" evidence="8">
    <location>
        <begin position="553"/>
        <end position="595"/>
    </location>
</feature>
<dbReference type="InterPro" id="IPR000742">
    <property type="entry name" value="EGF"/>
</dbReference>
<proteinExistence type="predicted"/>
<dbReference type="EMBL" id="FR823389">
    <property type="protein sequence ID" value="CBZ53147.1"/>
    <property type="molecule type" value="Genomic_DNA"/>
</dbReference>
<dbReference type="Gene3D" id="2.10.25.10">
    <property type="entry name" value="Laminin"/>
    <property type="match status" value="5"/>
</dbReference>
<evidence type="ECO:0000256" key="1">
    <source>
        <dbReference type="ARBA" id="ARBA00022536"/>
    </source>
</evidence>
<feature type="domain" description="EGF-like" evidence="8">
    <location>
        <begin position="285"/>
        <end position="327"/>
    </location>
</feature>
<dbReference type="InParanoid" id="F0VHF3"/>
<evidence type="ECO:0000313" key="11">
    <source>
        <dbReference type="Proteomes" id="UP000007494"/>
    </source>
</evidence>
<comment type="caution">
    <text evidence="5">Lacks conserved residue(s) required for the propagation of feature annotation.</text>
</comment>
<protein>
    <submittedName>
        <fullName evidence="10">EGF-like domain-containing protein, putative</fullName>
    </submittedName>
    <submittedName>
        <fullName evidence="9">Putative EGF-like domain-containing protein</fullName>
    </submittedName>
</protein>
<evidence type="ECO:0000313" key="10">
    <source>
        <dbReference type="EMBL" id="CEL67138.1"/>
    </source>
</evidence>
<feature type="domain" description="EGF-like" evidence="8">
    <location>
        <begin position="682"/>
        <end position="723"/>
    </location>
</feature>
<dbReference type="InterPro" id="IPR009030">
    <property type="entry name" value="Growth_fac_rcpt_cys_sf"/>
</dbReference>
<evidence type="ECO:0000256" key="5">
    <source>
        <dbReference type="PROSITE-ProRule" id="PRU00076"/>
    </source>
</evidence>
<dbReference type="OrthoDB" id="332035at2759"/>
<dbReference type="PROSITE" id="PS01186">
    <property type="entry name" value="EGF_2"/>
    <property type="match status" value="9"/>
</dbReference>
<keyword evidence="2 7" id="KW-0732">Signal</keyword>
<feature type="chain" id="PRO_5007655155" evidence="7">
    <location>
        <begin position="31"/>
        <end position="1473"/>
    </location>
</feature>
<evidence type="ECO:0000313" key="9">
    <source>
        <dbReference type="EMBL" id="CBZ53147.1"/>
    </source>
</evidence>
<dbReference type="OMA" id="NCDPNAT"/>
<keyword evidence="3" id="KW-0677">Repeat</keyword>
<organism evidence="9 11">
    <name type="scientific">Neospora caninum (strain Liverpool)</name>
    <dbReference type="NCBI Taxonomy" id="572307"/>
    <lineage>
        <taxon>Eukaryota</taxon>
        <taxon>Sar</taxon>
        <taxon>Alveolata</taxon>
        <taxon>Apicomplexa</taxon>
        <taxon>Conoidasida</taxon>
        <taxon>Coccidia</taxon>
        <taxon>Eucoccidiorida</taxon>
        <taxon>Eimeriorina</taxon>
        <taxon>Sarcocystidae</taxon>
        <taxon>Neospora</taxon>
    </lineage>
</organism>
<dbReference type="SUPFAM" id="SSF57184">
    <property type="entry name" value="Growth factor receptor domain"/>
    <property type="match status" value="1"/>
</dbReference>
<feature type="domain" description="EGF-like" evidence="8">
    <location>
        <begin position="1203"/>
        <end position="1245"/>
    </location>
</feature>
<dbReference type="GO" id="GO:0005509">
    <property type="term" value="F:calcium ion binding"/>
    <property type="evidence" value="ECO:0007669"/>
    <property type="project" value="InterPro"/>
</dbReference>
<name>F0VHF3_NEOCL</name>
<reference evidence="11" key="3">
    <citation type="journal article" date="2012" name="PLoS Pathog.">
        <title>Comparative genomics of the apicomplexan parasites Toxoplasma gondii and Neospora caninum: Coccidia differing in host range and transmission strategy.</title>
        <authorList>
            <person name="Reid A.J."/>
            <person name="Vermont S.J."/>
            <person name="Cotton J.A."/>
            <person name="Harris D."/>
            <person name="Hill-Cawthorne G.A."/>
            <person name="Konen-Waisman S."/>
            <person name="Latham S.M."/>
            <person name="Mourier T."/>
            <person name="Norton R."/>
            <person name="Quail M.A."/>
            <person name="Sanders M."/>
            <person name="Shanmugam D."/>
            <person name="Sohal A."/>
            <person name="Wasmuth J.D."/>
            <person name="Brunk B."/>
            <person name="Grigg M.E."/>
            <person name="Howard J.C."/>
            <person name="Parkinson J."/>
            <person name="Roos D.S."/>
            <person name="Trees A.J."/>
            <person name="Berriman M."/>
            <person name="Pain A."/>
            <person name="Wastling J.M."/>
        </authorList>
    </citation>
    <scope>NUCLEOTIDE SEQUENCE [LARGE SCALE GENOMIC DNA]</scope>
    <source>
        <strain evidence="11">Liverpool</strain>
    </source>
</reference>
<dbReference type="EMBL" id="LN714482">
    <property type="protein sequence ID" value="CEL67138.1"/>
    <property type="molecule type" value="Genomic_DNA"/>
</dbReference>
<accession>F0VHF3</accession>
<dbReference type="Gene3D" id="2.90.20.10">
    <property type="entry name" value="Plasmodium vivax P25 domain"/>
    <property type="match status" value="5"/>
</dbReference>
<evidence type="ECO:0000256" key="7">
    <source>
        <dbReference type="SAM" id="SignalP"/>
    </source>
</evidence>
<dbReference type="SMART" id="SM00179">
    <property type="entry name" value="EGF_CA"/>
    <property type="match status" value="7"/>
</dbReference>
<evidence type="ECO:0000259" key="8">
    <source>
        <dbReference type="PROSITE" id="PS50026"/>
    </source>
</evidence>
<keyword evidence="11" id="KW-1185">Reference proteome</keyword>
<feature type="disulfide bond" evidence="5">
    <location>
        <begin position="1036"/>
        <end position="1053"/>
    </location>
</feature>
<feature type="domain" description="EGF-like" evidence="8">
    <location>
        <begin position="812"/>
        <end position="854"/>
    </location>
</feature>
<reference evidence="9" key="1">
    <citation type="submission" date="2011-02" db="EMBL/GenBank/DDBJ databases">
        <authorList>
            <person name="Aslett M."/>
        </authorList>
    </citation>
    <scope>NUCLEOTIDE SEQUENCE</scope>
    <source>
        <strain evidence="9">Liverpool</strain>
    </source>
</reference>
<reference evidence="10" key="4">
    <citation type="journal article" date="2015" name="PLoS ONE">
        <title>Comprehensive Evaluation of Toxoplasma gondii VEG and Neospora caninum LIV Genomes with Tachyzoite Stage Transcriptome and Proteome Defines Novel Transcript Features.</title>
        <authorList>
            <person name="Ramaprasad A."/>
            <person name="Mourier T."/>
            <person name="Naeem R."/>
            <person name="Malas T.B."/>
            <person name="Moussa E."/>
            <person name="Panigrahi A."/>
            <person name="Vermont S.J."/>
            <person name="Otto T.D."/>
            <person name="Wastling J."/>
            <person name="Pain A."/>
        </authorList>
    </citation>
    <scope>NUCLEOTIDE SEQUENCE</scope>
    <source>
        <strain evidence="10">Liverpool</strain>
    </source>
</reference>
<dbReference type="PANTHER" id="PTHR12916:SF4">
    <property type="entry name" value="UNINFLATABLE, ISOFORM C"/>
    <property type="match status" value="1"/>
</dbReference>
<evidence type="ECO:0000256" key="6">
    <source>
        <dbReference type="SAM" id="MobiDB-lite"/>
    </source>
</evidence>